<proteinExistence type="predicted"/>
<sequence>MMRNRGMALSRDLLVERVWGDDFSGDARTVDVHVRWLRAKVENDPSQPVYIQTVRGIGYRFESPANQH</sequence>
<keyword evidence="1 2" id="KW-0238">DNA-binding</keyword>
<dbReference type="SMART" id="SM00862">
    <property type="entry name" value="Trans_reg_C"/>
    <property type="match status" value="1"/>
</dbReference>
<dbReference type="GO" id="GO:0003677">
    <property type="term" value="F:DNA binding"/>
    <property type="evidence" value="ECO:0007669"/>
    <property type="project" value="UniProtKB-UniRule"/>
</dbReference>
<dbReference type="PROSITE" id="PS51755">
    <property type="entry name" value="OMPR_PHOB"/>
    <property type="match status" value="1"/>
</dbReference>
<dbReference type="EMBL" id="CADCTR010000518">
    <property type="protein sequence ID" value="CAA9246000.1"/>
    <property type="molecule type" value="Genomic_DNA"/>
</dbReference>
<dbReference type="Gene3D" id="1.10.10.10">
    <property type="entry name" value="Winged helix-like DNA-binding domain superfamily/Winged helix DNA-binding domain"/>
    <property type="match status" value="1"/>
</dbReference>
<dbReference type="InterPro" id="IPR036388">
    <property type="entry name" value="WH-like_DNA-bd_sf"/>
</dbReference>
<gene>
    <name evidence="4" type="ORF">AVDCRST_MAG93-1532</name>
</gene>
<dbReference type="GO" id="GO:0006355">
    <property type="term" value="P:regulation of DNA-templated transcription"/>
    <property type="evidence" value="ECO:0007669"/>
    <property type="project" value="InterPro"/>
</dbReference>
<evidence type="ECO:0000313" key="4">
    <source>
        <dbReference type="EMBL" id="CAA9246000.1"/>
    </source>
</evidence>
<protein>
    <submittedName>
        <fullName evidence="4">Phosphate regulon transcriptional regulatory protein PhoB (SphR)</fullName>
    </submittedName>
</protein>
<dbReference type="InterPro" id="IPR016032">
    <property type="entry name" value="Sig_transdc_resp-reg_C-effctor"/>
</dbReference>
<name>A0A6J4IBV5_9CHLR</name>
<feature type="DNA-binding region" description="OmpR/PhoB-type" evidence="2">
    <location>
        <begin position="1"/>
        <end position="63"/>
    </location>
</feature>
<dbReference type="InterPro" id="IPR001867">
    <property type="entry name" value="OmpR/PhoB-type_DNA-bd"/>
</dbReference>
<dbReference type="CDD" id="cd00383">
    <property type="entry name" value="trans_reg_C"/>
    <property type="match status" value="1"/>
</dbReference>
<evidence type="ECO:0000259" key="3">
    <source>
        <dbReference type="PROSITE" id="PS51755"/>
    </source>
</evidence>
<dbReference type="AlphaFoldDB" id="A0A6J4IBV5"/>
<organism evidence="4">
    <name type="scientific">uncultured Chloroflexia bacterium</name>
    <dbReference type="NCBI Taxonomy" id="1672391"/>
    <lineage>
        <taxon>Bacteria</taxon>
        <taxon>Bacillati</taxon>
        <taxon>Chloroflexota</taxon>
        <taxon>Chloroflexia</taxon>
        <taxon>environmental samples</taxon>
    </lineage>
</organism>
<dbReference type="GO" id="GO:0000160">
    <property type="term" value="P:phosphorelay signal transduction system"/>
    <property type="evidence" value="ECO:0007669"/>
    <property type="project" value="InterPro"/>
</dbReference>
<dbReference type="SUPFAM" id="SSF46894">
    <property type="entry name" value="C-terminal effector domain of the bipartite response regulators"/>
    <property type="match status" value="1"/>
</dbReference>
<accession>A0A6J4IBV5</accession>
<feature type="domain" description="OmpR/PhoB-type" evidence="3">
    <location>
        <begin position="1"/>
        <end position="63"/>
    </location>
</feature>
<reference evidence="4" key="1">
    <citation type="submission" date="2020-02" db="EMBL/GenBank/DDBJ databases">
        <authorList>
            <person name="Meier V. D."/>
        </authorList>
    </citation>
    <scope>NUCLEOTIDE SEQUENCE</scope>
    <source>
        <strain evidence="4">AVDCRST_MAG93</strain>
    </source>
</reference>
<dbReference type="Pfam" id="PF00486">
    <property type="entry name" value="Trans_reg_C"/>
    <property type="match status" value="1"/>
</dbReference>
<evidence type="ECO:0000256" key="2">
    <source>
        <dbReference type="PROSITE-ProRule" id="PRU01091"/>
    </source>
</evidence>
<evidence type="ECO:0000256" key="1">
    <source>
        <dbReference type="ARBA" id="ARBA00023125"/>
    </source>
</evidence>